<dbReference type="GO" id="GO:0102965">
    <property type="term" value="F:alcohol-forming long-chain fatty acyl-CoA reductase activity"/>
    <property type="evidence" value="ECO:0007669"/>
    <property type="project" value="UniProtKB-EC"/>
</dbReference>
<comment type="similarity">
    <text evidence="1">Belongs to the fatty acyl-CoA reductase family.</text>
</comment>
<keyword evidence="4" id="KW-1185">Reference proteome</keyword>
<proteinExistence type="inferred from homology"/>
<keyword evidence="1" id="KW-0521">NADP</keyword>
<accession>A0A1R3G916</accession>
<evidence type="ECO:0000256" key="1">
    <source>
        <dbReference type="RuleBase" id="RU363097"/>
    </source>
</evidence>
<evidence type="ECO:0000313" key="3">
    <source>
        <dbReference type="EMBL" id="OMO54551.1"/>
    </source>
</evidence>
<feature type="non-terminal residue" evidence="3">
    <location>
        <position position="302"/>
    </location>
</feature>
<name>A0A1R3G916_COCAP</name>
<dbReference type="Pfam" id="PF07993">
    <property type="entry name" value="NAD_binding_4"/>
    <property type="match status" value="1"/>
</dbReference>
<comment type="caution">
    <text evidence="3">The sequence shown here is derived from an EMBL/GenBank/DDBJ whole genome shotgun (WGS) entry which is preliminary data.</text>
</comment>
<comment type="function">
    <text evidence="1">Catalyzes the reduction of fatty acyl-CoA to fatty alcohols.</text>
</comment>
<dbReference type="SUPFAM" id="SSF51735">
    <property type="entry name" value="NAD(P)-binding Rossmann-fold domains"/>
    <property type="match status" value="1"/>
</dbReference>
<keyword evidence="1" id="KW-0444">Lipid biosynthesis</keyword>
<dbReference type="PANTHER" id="PTHR11011">
    <property type="entry name" value="MALE STERILITY PROTEIN 2-RELATED"/>
    <property type="match status" value="1"/>
</dbReference>
<dbReference type="GO" id="GO:0010345">
    <property type="term" value="P:suberin biosynthetic process"/>
    <property type="evidence" value="ECO:0007669"/>
    <property type="project" value="TreeGrafter"/>
</dbReference>
<sequence>MHTGRKLQQESIDVEENVSTNCGLINTGDHENDFNGIGVENFLKGKVIFITGATGFFGKVVVEKILRTIPAVSKIYVLIRAKDKQATNQRLKKEIVDIELFKCIRKMYGEHYEAFMMNKLVPVVGNVCESDLGLESNLAMAIMQDVQIILNSAGETSFDQRYDVGLKINAMGPYNLLAFAKKCKKLELFLHVSSNDDIKDETFSSQNSGRFHPTVSFVENEMKLALDYVRKTIKDDKVDHNMRELGLKRAKKFGWLNTYSLTKAIGEMLIEENRGEIPIVIARASGILSTYKEPFPGWIEGI</sequence>
<dbReference type="AlphaFoldDB" id="A0A1R3G916"/>
<dbReference type="InterPro" id="IPR013120">
    <property type="entry name" value="FAR_NAD-bd"/>
</dbReference>
<protein>
    <recommendedName>
        <fullName evidence="1">Fatty acyl-CoA reductase</fullName>
        <ecNumber evidence="1">1.2.1.84</ecNumber>
    </recommendedName>
</protein>
<dbReference type="GO" id="GO:0080019">
    <property type="term" value="F:alcohol-forming very long-chain fatty acyl-CoA reductase activity"/>
    <property type="evidence" value="ECO:0007669"/>
    <property type="project" value="InterPro"/>
</dbReference>
<dbReference type="OrthoDB" id="429813at2759"/>
<dbReference type="InterPro" id="IPR036291">
    <property type="entry name" value="NAD(P)-bd_dom_sf"/>
</dbReference>
<dbReference type="Gramene" id="OMO54551">
    <property type="protein sequence ID" value="OMO54551"/>
    <property type="gene ID" value="CCACVL1_27747"/>
</dbReference>
<dbReference type="Proteomes" id="UP000188268">
    <property type="component" value="Unassembled WGS sequence"/>
</dbReference>
<keyword evidence="1" id="KW-0443">Lipid metabolism</keyword>
<dbReference type="Gene3D" id="3.40.50.720">
    <property type="entry name" value="NAD(P)-binding Rossmann-like Domain"/>
    <property type="match status" value="1"/>
</dbReference>
<evidence type="ECO:0000313" key="4">
    <source>
        <dbReference type="Proteomes" id="UP000188268"/>
    </source>
</evidence>
<organism evidence="3 4">
    <name type="scientific">Corchorus capsularis</name>
    <name type="common">Jute</name>
    <dbReference type="NCBI Taxonomy" id="210143"/>
    <lineage>
        <taxon>Eukaryota</taxon>
        <taxon>Viridiplantae</taxon>
        <taxon>Streptophyta</taxon>
        <taxon>Embryophyta</taxon>
        <taxon>Tracheophyta</taxon>
        <taxon>Spermatophyta</taxon>
        <taxon>Magnoliopsida</taxon>
        <taxon>eudicotyledons</taxon>
        <taxon>Gunneridae</taxon>
        <taxon>Pentapetalae</taxon>
        <taxon>rosids</taxon>
        <taxon>malvids</taxon>
        <taxon>Malvales</taxon>
        <taxon>Malvaceae</taxon>
        <taxon>Grewioideae</taxon>
        <taxon>Apeibeae</taxon>
        <taxon>Corchorus</taxon>
    </lineage>
</organism>
<dbReference type="STRING" id="210143.A0A1R3G916"/>
<dbReference type="InterPro" id="IPR026055">
    <property type="entry name" value="FAR"/>
</dbReference>
<dbReference type="GO" id="GO:0035336">
    <property type="term" value="P:long-chain fatty-acyl-CoA metabolic process"/>
    <property type="evidence" value="ECO:0007669"/>
    <property type="project" value="TreeGrafter"/>
</dbReference>
<feature type="domain" description="Thioester reductase (TE)" evidence="2">
    <location>
        <begin position="50"/>
        <end position="301"/>
    </location>
</feature>
<dbReference type="EC" id="1.2.1.84" evidence="1"/>
<comment type="catalytic activity">
    <reaction evidence="1">
        <text>a long-chain fatty acyl-CoA + 2 NADPH + 2 H(+) = a long-chain primary fatty alcohol + 2 NADP(+) + CoA</text>
        <dbReference type="Rhea" id="RHEA:52716"/>
        <dbReference type="ChEBI" id="CHEBI:15378"/>
        <dbReference type="ChEBI" id="CHEBI:57287"/>
        <dbReference type="ChEBI" id="CHEBI:57783"/>
        <dbReference type="ChEBI" id="CHEBI:58349"/>
        <dbReference type="ChEBI" id="CHEBI:77396"/>
        <dbReference type="ChEBI" id="CHEBI:83139"/>
        <dbReference type="EC" id="1.2.1.84"/>
    </reaction>
</comment>
<reference evidence="3 4" key="1">
    <citation type="submission" date="2013-09" db="EMBL/GenBank/DDBJ databases">
        <title>Corchorus capsularis genome sequencing.</title>
        <authorList>
            <person name="Alam M."/>
            <person name="Haque M.S."/>
            <person name="Islam M.S."/>
            <person name="Emdad E.M."/>
            <person name="Islam M.M."/>
            <person name="Ahmed B."/>
            <person name="Halim A."/>
            <person name="Hossen Q.M.M."/>
            <person name="Hossain M.Z."/>
            <person name="Ahmed R."/>
            <person name="Khan M.M."/>
            <person name="Islam R."/>
            <person name="Rashid M.M."/>
            <person name="Khan S.A."/>
            <person name="Rahman M.S."/>
            <person name="Alam M."/>
        </authorList>
    </citation>
    <scope>NUCLEOTIDE SEQUENCE [LARGE SCALE GENOMIC DNA]</scope>
    <source>
        <strain evidence="4">cv. CVL-1</strain>
        <tissue evidence="3">Whole seedling</tissue>
    </source>
</reference>
<evidence type="ECO:0000259" key="2">
    <source>
        <dbReference type="Pfam" id="PF07993"/>
    </source>
</evidence>
<dbReference type="PANTHER" id="PTHR11011:SF45">
    <property type="entry name" value="FATTY ACYL-COA REDUCTASE CG8306-RELATED"/>
    <property type="match status" value="1"/>
</dbReference>
<dbReference type="EMBL" id="AWWV01014938">
    <property type="protein sequence ID" value="OMO54551.1"/>
    <property type="molecule type" value="Genomic_DNA"/>
</dbReference>
<keyword evidence="1" id="KW-0560">Oxidoreductase</keyword>
<gene>
    <name evidence="3" type="ORF">CCACVL1_27747</name>
</gene>